<feature type="non-terminal residue" evidence="2">
    <location>
        <position position="35"/>
    </location>
</feature>
<evidence type="ECO:0000256" key="1">
    <source>
        <dbReference type="SAM" id="SignalP"/>
    </source>
</evidence>
<gene>
    <name evidence="2" type="ORF">FUA24_23210</name>
</gene>
<keyword evidence="1" id="KW-0732">Signal</keyword>
<keyword evidence="3" id="KW-1185">Reference proteome</keyword>
<name>A0A5D0HDS6_9FLAO</name>
<dbReference type="Proteomes" id="UP000323930">
    <property type="component" value="Unassembled WGS sequence"/>
</dbReference>
<proteinExistence type="predicted"/>
<protein>
    <submittedName>
        <fullName evidence="2">Glycoside hydrolase</fullName>
    </submittedName>
</protein>
<dbReference type="AlphaFoldDB" id="A0A5D0HDS6"/>
<dbReference type="PROSITE" id="PS51257">
    <property type="entry name" value="PROKAR_LIPOPROTEIN"/>
    <property type="match status" value="1"/>
</dbReference>
<organism evidence="2 3">
    <name type="scientific">Seonamhaeicola marinus</name>
    <dbReference type="NCBI Taxonomy" id="1912246"/>
    <lineage>
        <taxon>Bacteria</taxon>
        <taxon>Pseudomonadati</taxon>
        <taxon>Bacteroidota</taxon>
        <taxon>Flavobacteriia</taxon>
        <taxon>Flavobacteriales</taxon>
        <taxon>Flavobacteriaceae</taxon>
    </lineage>
</organism>
<comment type="caution">
    <text evidence="2">The sequence shown here is derived from an EMBL/GenBank/DDBJ whole genome shotgun (WGS) entry which is preliminary data.</text>
</comment>
<accession>A0A5D0HDS6</accession>
<feature type="signal peptide" evidence="1">
    <location>
        <begin position="1"/>
        <end position="20"/>
    </location>
</feature>
<evidence type="ECO:0000313" key="3">
    <source>
        <dbReference type="Proteomes" id="UP000323930"/>
    </source>
</evidence>
<reference evidence="2 3" key="1">
    <citation type="submission" date="2019-08" db="EMBL/GenBank/DDBJ databases">
        <title>Seonamhaeicola sediminis sp. nov., isolated from marine sediment.</title>
        <authorList>
            <person name="Cao W.R."/>
        </authorList>
    </citation>
    <scope>NUCLEOTIDE SEQUENCE [LARGE SCALE GENOMIC DNA]</scope>
    <source>
        <strain evidence="2 3">B011</strain>
    </source>
</reference>
<dbReference type="GO" id="GO:0016787">
    <property type="term" value="F:hydrolase activity"/>
    <property type="evidence" value="ECO:0007669"/>
    <property type="project" value="UniProtKB-KW"/>
</dbReference>
<keyword evidence="2" id="KW-0378">Hydrolase</keyword>
<sequence length="35" mass="3839">MKTYKLLILLLLLQSCTAQVEKINGVSFVASKDAV</sequence>
<evidence type="ECO:0000313" key="2">
    <source>
        <dbReference type="EMBL" id="TYA69493.1"/>
    </source>
</evidence>
<feature type="chain" id="PRO_5023131267" evidence="1">
    <location>
        <begin position="21"/>
        <end position="35"/>
    </location>
</feature>
<dbReference type="EMBL" id="VSDQ01000730">
    <property type="protein sequence ID" value="TYA69493.1"/>
    <property type="molecule type" value="Genomic_DNA"/>
</dbReference>